<dbReference type="Pfam" id="PF08367">
    <property type="entry name" value="M16C_assoc"/>
    <property type="match status" value="1"/>
</dbReference>
<dbReference type="InterPro" id="IPR055130">
    <property type="entry name" value="PreP_C"/>
</dbReference>
<dbReference type="PANTHER" id="PTHR43016:SF13">
    <property type="entry name" value="PRESEQUENCE PROTEASE, MITOCHONDRIAL"/>
    <property type="match status" value="1"/>
</dbReference>
<dbReference type="GO" id="GO:0046872">
    <property type="term" value="F:metal ion binding"/>
    <property type="evidence" value="ECO:0007669"/>
    <property type="project" value="InterPro"/>
</dbReference>
<protein>
    <recommendedName>
        <fullName evidence="1">Peptidase M16C associated domain-containing protein</fullName>
    </recommendedName>
</protein>
<comment type="caution">
    <text evidence="2">The sequence shown here is derived from an EMBL/GenBank/DDBJ whole genome shotgun (WGS) entry which is preliminary data.</text>
</comment>
<dbReference type="AlphaFoldDB" id="A0A2S6FY12"/>
<dbReference type="FunFam" id="3.30.830.10:FF:000034">
    <property type="entry name" value="presequence protease 1, chloroplastic/mitochondrial"/>
    <property type="match status" value="1"/>
</dbReference>
<dbReference type="InterPro" id="IPR007863">
    <property type="entry name" value="Peptidase_M16_C"/>
</dbReference>
<dbReference type="PANTHER" id="PTHR43016">
    <property type="entry name" value="PRESEQUENCE PROTEASE"/>
    <property type="match status" value="1"/>
</dbReference>
<dbReference type="Pfam" id="PF22516">
    <property type="entry name" value="PreP_C"/>
    <property type="match status" value="1"/>
</dbReference>
<dbReference type="SMART" id="SM01264">
    <property type="entry name" value="M16C_associated"/>
    <property type="match status" value="1"/>
</dbReference>
<organism evidence="2 3">
    <name type="scientific">Clostridium algidicarnis DSM 15099</name>
    <dbReference type="NCBI Taxonomy" id="1121295"/>
    <lineage>
        <taxon>Bacteria</taxon>
        <taxon>Bacillati</taxon>
        <taxon>Bacillota</taxon>
        <taxon>Clostridia</taxon>
        <taxon>Eubacteriales</taxon>
        <taxon>Clostridiaceae</taxon>
        <taxon>Clostridium</taxon>
    </lineage>
</organism>
<proteinExistence type="predicted"/>
<dbReference type="Proteomes" id="UP000239863">
    <property type="component" value="Unassembled WGS sequence"/>
</dbReference>
<dbReference type="GO" id="GO:0016485">
    <property type="term" value="P:protein processing"/>
    <property type="evidence" value="ECO:0007669"/>
    <property type="project" value="TreeGrafter"/>
</dbReference>
<dbReference type="SUPFAM" id="SSF63411">
    <property type="entry name" value="LuxS/MPP-like metallohydrolase"/>
    <property type="match status" value="4"/>
</dbReference>
<dbReference type="RefSeq" id="WP_104409688.1">
    <property type="nucleotide sequence ID" value="NZ_PTIS01000006.1"/>
</dbReference>
<gene>
    <name evidence="2" type="ORF">BD821_10619</name>
</gene>
<dbReference type="InterPro" id="IPR013578">
    <property type="entry name" value="Peptidase_M16C_assoc"/>
</dbReference>
<accession>A0A2S6FY12</accession>
<evidence type="ECO:0000313" key="3">
    <source>
        <dbReference type="Proteomes" id="UP000239863"/>
    </source>
</evidence>
<feature type="domain" description="Peptidase M16C associated" evidence="1">
    <location>
        <begin position="464"/>
        <end position="714"/>
    </location>
</feature>
<dbReference type="GO" id="GO:0004222">
    <property type="term" value="F:metalloendopeptidase activity"/>
    <property type="evidence" value="ECO:0007669"/>
    <property type="project" value="TreeGrafter"/>
</dbReference>
<dbReference type="Gene3D" id="3.30.830.10">
    <property type="entry name" value="Metalloenzyme, LuxS/M16 peptidase-like"/>
    <property type="match status" value="4"/>
</dbReference>
<evidence type="ECO:0000259" key="1">
    <source>
        <dbReference type="SMART" id="SM01264"/>
    </source>
</evidence>
<dbReference type="Pfam" id="PF05193">
    <property type="entry name" value="Peptidase_M16_C"/>
    <property type="match status" value="1"/>
</dbReference>
<name>A0A2S6FY12_9CLOT</name>
<sequence>MPFKINDIYHGFKLIEERKLEELNSIGRIFNHEKTGAKLINISNDDDNKVFTIGFKTPPENSTGVPHIIEHSVLAGSRKFKTKEPFVDLLKSSLNTFLNAMTFPDRTVYPLASKNEKDFINLLDVYMDGVFYPSIYENEYTFMQEGWHYILDENKDELRYNGVVYNEMKGAYSSPDSLAFDGVIRNLYKDTPYGHDSGGDPDNITELTYEDFLNFHKKYYHPSNSHMFLYGDVDVIKILQFINDNYLNNFDKLDIDVQIPIQEKFEQLVEKEGVYGISKDEDEKDKTYLALGYSAGDFSNPEEILALDILYDMILNNSAAPVKKALMDAGIGKSVDGGFENSIKQPLFLILIKGANEDKKDKFKKVLRESLQEIVDKGIDKDLALASINKREFALREADFGGYPKGLVYYYQVVESYMYNSDPFSQLQYNNLLENIKNGVDKRYFENLIEKYLLNNNHCLLYTLKPEKGYIEKKEKHIEEKLNIVKSQLTDNDRENIISKVRNLRAIQEKDDTEEQLNTIPNLSISDVNQDIEIIPFEERDEDGIKVLYSDLNTNKIAYLKLIFDAKVIPQELIQYGKLLSEVLGKISTNKYNYDTLINEISIHTGGIRFNLNNYMDSLDKDQYYPKFMVRSKALNTDIDKAMNLMLEILTSTKFEEKDLILQIIRENKSNHEAMIQSAGNAVAARRLLSSISQKAAYDEKVSGLEYYRFLCDLESNFENKWNELSLNLSKVSKLLFNKSNLIVSFAGEEEDYITFKNSMPIIGRSLKPESNLYKDYVFLNNKINEGLTTQANIQYVAKGGNFKNDGFSYSGSLLVLQTIAKYDYLWNRVRVKGGAYGVSLDFGITGNLFISSYRDPNLVDTLKAYDDMAEYLRQFSASKRDMDKYIIGAVRDLDVPLTSSMRAERAIEMYFSKVTYDMIRKERQEVLSTTLEDIKSLSNLMESVMKQNYITVLGNEGNITKNKDLFDRVVSAM</sequence>
<dbReference type="InterPro" id="IPR011249">
    <property type="entry name" value="Metalloenz_LuxS/M16"/>
</dbReference>
<dbReference type="EMBL" id="PTIS01000006">
    <property type="protein sequence ID" value="PPK48499.1"/>
    <property type="molecule type" value="Genomic_DNA"/>
</dbReference>
<dbReference type="STRING" id="37659.GCA_000703125_00744"/>
<evidence type="ECO:0000313" key="2">
    <source>
        <dbReference type="EMBL" id="PPK48499.1"/>
    </source>
</evidence>
<reference evidence="2 3" key="1">
    <citation type="submission" date="2018-02" db="EMBL/GenBank/DDBJ databases">
        <title>Genomic Encyclopedia of Archaeal and Bacterial Type Strains, Phase II (KMG-II): from individual species to whole genera.</title>
        <authorList>
            <person name="Goeker M."/>
        </authorList>
    </citation>
    <scope>NUCLEOTIDE SEQUENCE [LARGE SCALE GENOMIC DNA]</scope>
    <source>
        <strain evidence="2 3">DSM 15099</strain>
    </source>
</reference>
<dbReference type="OrthoDB" id="9762027at2"/>